<organism evidence="3 4">
    <name type="scientific">Litoribrevibacter albus</name>
    <dbReference type="NCBI Taxonomy" id="1473156"/>
    <lineage>
        <taxon>Bacteria</taxon>
        <taxon>Pseudomonadati</taxon>
        <taxon>Pseudomonadota</taxon>
        <taxon>Gammaproteobacteria</taxon>
        <taxon>Oceanospirillales</taxon>
        <taxon>Oceanospirillaceae</taxon>
        <taxon>Litoribrevibacter</taxon>
    </lineage>
</organism>
<dbReference type="InterPro" id="IPR029058">
    <property type="entry name" value="AB_hydrolase_fold"/>
</dbReference>
<feature type="domain" description="AB hydrolase-1" evidence="2">
    <location>
        <begin position="29"/>
        <end position="278"/>
    </location>
</feature>
<dbReference type="PANTHER" id="PTHR43329">
    <property type="entry name" value="EPOXIDE HYDROLASE"/>
    <property type="match status" value="1"/>
</dbReference>
<dbReference type="GO" id="GO:0016787">
    <property type="term" value="F:hydrolase activity"/>
    <property type="evidence" value="ECO:0007669"/>
    <property type="project" value="UniProtKB-KW"/>
</dbReference>
<dbReference type="PRINTS" id="PR00412">
    <property type="entry name" value="EPOXHYDRLASE"/>
</dbReference>
<evidence type="ECO:0000256" key="1">
    <source>
        <dbReference type="ARBA" id="ARBA00022801"/>
    </source>
</evidence>
<dbReference type="InterPro" id="IPR000073">
    <property type="entry name" value="AB_hydrolase_1"/>
</dbReference>
<dbReference type="SUPFAM" id="SSF53474">
    <property type="entry name" value="alpha/beta-Hydrolases"/>
    <property type="match status" value="1"/>
</dbReference>
<keyword evidence="1" id="KW-0378">Hydrolase</keyword>
<evidence type="ECO:0000259" key="2">
    <source>
        <dbReference type="Pfam" id="PF00561"/>
    </source>
</evidence>
<dbReference type="Gene3D" id="3.40.50.1820">
    <property type="entry name" value="alpha/beta hydrolase"/>
    <property type="match status" value="1"/>
</dbReference>
<protein>
    <recommendedName>
        <fullName evidence="2">AB hydrolase-1 domain-containing protein</fullName>
    </recommendedName>
</protein>
<dbReference type="RefSeq" id="WP_284378317.1">
    <property type="nucleotide sequence ID" value="NZ_BSNM01000003.1"/>
</dbReference>
<gene>
    <name evidence="3" type="ORF">GCM10007876_04690</name>
</gene>
<dbReference type="Pfam" id="PF00561">
    <property type="entry name" value="Abhydrolase_1"/>
    <property type="match status" value="1"/>
</dbReference>
<evidence type="ECO:0000313" key="3">
    <source>
        <dbReference type="EMBL" id="GLQ29991.1"/>
    </source>
</evidence>
<proteinExistence type="predicted"/>
<sequence length="292" mass="32960">MTPSQFVRSDDVVLAVYTWGSRSEDQNKPVVVLVHGYPDSAEVWTQVAEQLSEHFFVVAYDVRGAGQSTAPKNTNGYQLEYLVQDLAAVVDAISPDQPIHLVGHDWGSLQSWEAVMSERLYGRIASFSTGTPALDHAAMWFRRHLQTPTLNNLLTLGSQVLGSSYMLIFQLPLLPEAYWQVLVGRNWSRILGWLEGIQSSPSNTQTEDGVNGLNLYRANVLPKLMNPNPRRVELPVNLMLMTNDRFVPERVFDGIEEWVPQLYRTHIDAGHWAPLSHPREMSAVITEFVYSL</sequence>
<reference evidence="3" key="1">
    <citation type="journal article" date="2014" name="Int. J. Syst. Evol. Microbiol.">
        <title>Complete genome sequence of Corynebacterium casei LMG S-19264T (=DSM 44701T), isolated from a smear-ripened cheese.</title>
        <authorList>
            <consortium name="US DOE Joint Genome Institute (JGI-PGF)"/>
            <person name="Walter F."/>
            <person name="Albersmeier A."/>
            <person name="Kalinowski J."/>
            <person name="Ruckert C."/>
        </authorList>
    </citation>
    <scope>NUCLEOTIDE SEQUENCE</scope>
    <source>
        <strain evidence="3">NBRC 110071</strain>
    </source>
</reference>
<evidence type="ECO:0000313" key="4">
    <source>
        <dbReference type="Proteomes" id="UP001161389"/>
    </source>
</evidence>
<name>A0AA37S686_9GAMM</name>
<accession>A0AA37S686</accession>
<comment type="caution">
    <text evidence="3">The sequence shown here is derived from an EMBL/GenBank/DDBJ whole genome shotgun (WGS) entry which is preliminary data.</text>
</comment>
<dbReference type="InterPro" id="IPR000639">
    <property type="entry name" value="Epox_hydrolase-like"/>
</dbReference>
<reference evidence="3" key="2">
    <citation type="submission" date="2023-01" db="EMBL/GenBank/DDBJ databases">
        <title>Draft genome sequence of Litoribrevibacter albus strain NBRC 110071.</title>
        <authorList>
            <person name="Sun Q."/>
            <person name="Mori K."/>
        </authorList>
    </citation>
    <scope>NUCLEOTIDE SEQUENCE</scope>
    <source>
        <strain evidence="3">NBRC 110071</strain>
    </source>
</reference>
<dbReference type="EMBL" id="BSNM01000003">
    <property type="protein sequence ID" value="GLQ29991.1"/>
    <property type="molecule type" value="Genomic_DNA"/>
</dbReference>
<dbReference type="AlphaFoldDB" id="A0AA37S686"/>
<dbReference type="Proteomes" id="UP001161389">
    <property type="component" value="Unassembled WGS sequence"/>
</dbReference>
<keyword evidence="4" id="KW-1185">Reference proteome</keyword>